<dbReference type="Gene3D" id="1.10.287.310">
    <property type="match status" value="1"/>
</dbReference>
<dbReference type="InterPro" id="IPR050063">
    <property type="entry name" value="Ribosomal_protein_uL29"/>
</dbReference>
<evidence type="ECO:0000256" key="5">
    <source>
        <dbReference type="HAMAP-Rule" id="MF_00374"/>
    </source>
</evidence>
<sequence>MRAAELRQMTTEELLNHLNNLKEELFMLRMRKRFEQLSNPLRIRVLRREIARALTVLRERGIKL</sequence>
<dbReference type="InterPro" id="IPR001854">
    <property type="entry name" value="Ribosomal_uL29"/>
</dbReference>
<dbReference type="EMBL" id="NMUJ01000003">
    <property type="protein sequence ID" value="OYV03521.1"/>
    <property type="molecule type" value="Genomic_DNA"/>
</dbReference>
<evidence type="ECO:0000256" key="2">
    <source>
        <dbReference type="ARBA" id="ARBA00022980"/>
    </source>
</evidence>
<keyword evidence="3 5" id="KW-0687">Ribonucleoprotein</keyword>
<dbReference type="PANTHER" id="PTHR10916">
    <property type="entry name" value="60S RIBOSOMAL PROTEIN L35/50S RIBOSOMAL PROTEIN L29"/>
    <property type="match status" value="1"/>
</dbReference>
<reference evidence="7" key="1">
    <citation type="submission" date="2017-07" db="EMBL/GenBank/DDBJ databases">
        <title>Novel pathways for hydrocarbon cycling and metabolic interdependencies in hydrothermal sediment communities.</title>
        <authorList>
            <person name="Dombrowski N."/>
            <person name="Seitz K."/>
            <person name="Teske A."/>
            <person name="Baker B."/>
        </authorList>
    </citation>
    <scope>NUCLEOTIDE SEQUENCE [LARGE SCALE GENOMIC DNA]</scope>
</reference>
<dbReference type="GO" id="GO:0003735">
    <property type="term" value="F:structural constituent of ribosome"/>
    <property type="evidence" value="ECO:0007669"/>
    <property type="project" value="InterPro"/>
</dbReference>
<dbReference type="Pfam" id="PF00831">
    <property type="entry name" value="Ribosomal_L29"/>
    <property type="match status" value="1"/>
</dbReference>
<dbReference type="GO" id="GO:0022625">
    <property type="term" value="C:cytosolic large ribosomal subunit"/>
    <property type="evidence" value="ECO:0007669"/>
    <property type="project" value="TreeGrafter"/>
</dbReference>
<dbReference type="SUPFAM" id="SSF46561">
    <property type="entry name" value="Ribosomal protein L29 (L29p)"/>
    <property type="match status" value="1"/>
</dbReference>
<name>A0A257LXR1_UNCW3</name>
<evidence type="ECO:0000313" key="7">
    <source>
        <dbReference type="Proteomes" id="UP000216312"/>
    </source>
</evidence>
<accession>A0A257LXR1</accession>
<keyword evidence="2 5" id="KW-0689">Ribosomal protein</keyword>
<protein>
    <recommendedName>
        <fullName evidence="4 5">Large ribosomal subunit protein uL29</fullName>
    </recommendedName>
</protein>
<dbReference type="FunFam" id="1.10.287.310:FF:000001">
    <property type="entry name" value="50S ribosomal protein L29"/>
    <property type="match status" value="1"/>
</dbReference>
<proteinExistence type="inferred from homology"/>
<dbReference type="GO" id="GO:0006412">
    <property type="term" value="P:translation"/>
    <property type="evidence" value="ECO:0007669"/>
    <property type="project" value="UniProtKB-UniRule"/>
</dbReference>
<comment type="caution">
    <text evidence="6">The sequence shown here is derived from an EMBL/GenBank/DDBJ whole genome shotgun (WGS) entry which is preliminary data.</text>
</comment>
<dbReference type="PANTHER" id="PTHR10916:SF0">
    <property type="entry name" value="LARGE RIBOSOMAL SUBUNIT PROTEIN UL29C"/>
    <property type="match status" value="1"/>
</dbReference>
<organism evidence="6 7">
    <name type="scientific">candidate division WOR-3 bacterium 4484_18</name>
    <dbReference type="NCBI Taxonomy" id="2020626"/>
    <lineage>
        <taxon>Bacteria</taxon>
        <taxon>Bacteria division WOR-3</taxon>
    </lineage>
</organism>
<dbReference type="Proteomes" id="UP000216312">
    <property type="component" value="Unassembled WGS sequence"/>
</dbReference>
<evidence type="ECO:0000313" key="6">
    <source>
        <dbReference type="EMBL" id="OYV03521.1"/>
    </source>
</evidence>
<comment type="similarity">
    <text evidence="1 5">Belongs to the universal ribosomal protein uL29 family.</text>
</comment>
<dbReference type="HAMAP" id="MF_00374">
    <property type="entry name" value="Ribosomal_uL29"/>
    <property type="match status" value="1"/>
</dbReference>
<gene>
    <name evidence="5" type="primary">rpmC</name>
    <name evidence="6" type="ORF">CGW93_00360</name>
</gene>
<dbReference type="InterPro" id="IPR036049">
    <property type="entry name" value="Ribosomal_uL29_sf"/>
</dbReference>
<dbReference type="InterPro" id="IPR018254">
    <property type="entry name" value="Ribosomal_uL29_CS"/>
</dbReference>
<dbReference type="AlphaFoldDB" id="A0A257LXR1"/>
<dbReference type="PROSITE" id="PS00579">
    <property type="entry name" value="RIBOSOMAL_L29"/>
    <property type="match status" value="1"/>
</dbReference>
<dbReference type="CDD" id="cd00427">
    <property type="entry name" value="Ribosomal_L29_HIP"/>
    <property type="match status" value="1"/>
</dbReference>
<dbReference type="NCBIfam" id="TIGR00012">
    <property type="entry name" value="L29"/>
    <property type="match status" value="1"/>
</dbReference>
<evidence type="ECO:0000256" key="3">
    <source>
        <dbReference type="ARBA" id="ARBA00023274"/>
    </source>
</evidence>
<evidence type="ECO:0000256" key="4">
    <source>
        <dbReference type="ARBA" id="ARBA00035204"/>
    </source>
</evidence>
<evidence type="ECO:0000256" key="1">
    <source>
        <dbReference type="ARBA" id="ARBA00009254"/>
    </source>
</evidence>